<keyword evidence="3 5" id="KW-0238">DNA-binding</keyword>
<dbReference type="SUPFAM" id="SSF46894">
    <property type="entry name" value="C-terminal effector domain of the bipartite response regulators"/>
    <property type="match status" value="1"/>
</dbReference>
<evidence type="ECO:0000256" key="2">
    <source>
        <dbReference type="ARBA" id="ARBA00023015"/>
    </source>
</evidence>
<name>A0ABW1NQG2_9ACTN</name>
<keyword evidence="9" id="KW-1185">Reference proteome</keyword>
<evidence type="ECO:0000256" key="6">
    <source>
        <dbReference type="SAM" id="MobiDB-lite"/>
    </source>
</evidence>
<dbReference type="InterPro" id="IPR001867">
    <property type="entry name" value="OmpR/PhoB-type_DNA-bd"/>
</dbReference>
<evidence type="ECO:0000256" key="1">
    <source>
        <dbReference type="ARBA" id="ARBA00005820"/>
    </source>
</evidence>
<comment type="caution">
    <text evidence="8">The sequence shown here is derived from an EMBL/GenBank/DDBJ whole genome shotgun (WGS) entry which is preliminary data.</text>
</comment>
<evidence type="ECO:0000256" key="5">
    <source>
        <dbReference type="PROSITE-ProRule" id="PRU01091"/>
    </source>
</evidence>
<keyword evidence="4" id="KW-0804">Transcription</keyword>
<dbReference type="Pfam" id="PF03704">
    <property type="entry name" value="BTAD"/>
    <property type="match status" value="1"/>
</dbReference>
<gene>
    <name evidence="8" type="ORF">ACFP1K_30900</name>
</gene>
<proteinExistence type="inferred from homology"/>
<feature type="DNA-binding region" description="OmpR/PhoB-type" evidence="5">
    <location>
        <begin position="1"/>
        <end position="96"/>
    </location>
</feature>
<dbReference type="EMBL" id="JBHSRF010000066">
    <property type="protein sequence ID" value="MFC6085609.1"/>
    <property type="molecule type" value="Genomic_DNA"/>
</dbReference>
<dbReference type="InterPro" id="IPR005158">
    <property type="entry name" value="BTAD"/>
</dbReference>
<dbReference type="InterPro" id="IPR016032">
    <property type="entry name" value="Sig_transdc_resp-reg_C-effctor"/>
</dbReference>
<dbReference type="PANTHER" id="PTHR35807:SF1">
    <property type="entry name" value="TRANSCRIPTIONAL REGULATOR REDD"/>
    <property type="match status" value="1"/>
</dbReference>
<dbReference type="Proteomes" id="UP001596137">
    <property type="component" value="Unassembled WGS sequence"/>
</dbReference>
<dbReference type="SUPFAM" id="SSF48452">
    <property type="entry name" value="TPR-like"/>
    <property type="match status" value="1"/>
</dbReference>
<dbReference type="InterPro" id="IPR051677">
    <property type="entry name" value="AfsR-DnrI-RedD_regulator"/>
</dbReference>
<feature type="non-terminal residue" evidence="8">
    <location>
        <position position="267"/>
    </location>
</feature>
<dbReference type="PROSITE" id="PS51755">
    <property type="entry name" value="OMPR_PHOB"/>
    <property type="match status" value="1"/>
</dbReference>
<accession>A0ABW1NQG2</accession>
<comment type="similarity">
    <text evidence="1">Belongs to the AfsR/DnrI/RedD regulatory family.</text>
</comment>
<dbReference type="Gene3D" id="1.25.40.10">
    <property type="entry name" value="Tetratricopeptide repeat domain"/>
    <property type="match status" value="1"/>
</dbReference>
<dbReference type="InterPro" id="IPR011990">
    <property type="entry name" value="TPR-like_helical_dom_sf"/>
</dbReference>
<dbReference type="Gene3D" id="1.10.10.10">
    <property type="entry name" value="Winged helix-like DNA-binding domain superfamily/Winged helix DNA-binding domain"/>
    <property type="match status" value="1"/>
</dbReference>
<sequence>MRFGVLGPLTAWTADDRPVPIPGLKVRALLADLLAHDGRPVPADRLIDDLWAGDPPGNATGALSAKISQLRRALEDAQPGARALLAAHPAGYQLCVDTTNADHLTFTDLLTKARHTTTPRTKATLLADALALWRGPAFADFRDEPFLHPTIARLEEQHLTAREEHAETRLHLGEHTQLADELTELLREHPLRERLRAAHMRALYRAGRPSEALDSYHRHRDHLAAELGLDPGPALTGLHQAILTQDPALDAPATTPPPTPPPALPTP</sequence>
<dbReference type="CDD" id="cd15831">
    <property type="entry name" value="BTAD"/>
    <property type="match status" value="1"/>
</dbReference>
<dbReference type="RefSeq" id="WP_380759927.1">
    <property type="nucleotide sequence ID" value="NZ_JBHSRF010000066.1"/>
</dbReference>
<evidence type="ECO:0000313" key="8">
    <source>
        <dbReference type="EMBL" id="MFC6085609.1"/>
    </source>
</evidence>
<evidence type="ECO:0000259" key="7">
    <source>
        <dbReference type="PROSITE" id="PS51755"/>
    </source>
</evidence>
<organism evidence="8 9">
    <name type="scientific">Sphaerisporangium aureirubrum</name>
    <dbReference type="NCBI Taxonomy" id="1544736"/>
    <lineage>
        <taxon>Bacteria</taxon>
        <taxon>Bacillati</taxon>
        <taxon>Actinomycetota</taxon>
        <taxon>Actinomycetes</taxon>
        <taxon>Streptosporangiales</taxon>
        <taxon>Streptosporangiaceae</taxon>
        <taxon>Sphaerisporangium</taxon>
    </lineage>
</organism>
<keyword evidence="2" id="KW-0805">Transcription regulation</keyword>
<dbReference type="InterPro" id="IPR036388">
    <property type="entry name" value="WH-like_DNA-bd_sf"/>
</dbReference>
<feature type="region of interest" description="Disordered" evidence="6">
    <location>
        <begin position="248"/>
        <end position="267"/>
    </location>
</feature>
<protein>
    <submittedName>
        <fullName evidence="8">BTAD domain-containing putative transcriptional regulator</fullName>
    </submittedName>
</protein>
<feature type="domain" description="OmpR/PhoB-type" evidence="7">
    <location>
        <begin position="1"/>
        <end position="96"/>
    </location>
</feature>
<dbReference type="SMART" id="SM00862">
    <property type="entry name" value="Trans_reg_C"/>
    <property type="match status" value="1"/>
</dbReference>
<dbReference type="Pfam" id="PF00486">
    <property type="entry name" value="Trans_reg_C"/>
    <property type="match status" value="1"/>
</dbReference>
<dbReference type="SMART" id="SM01043">
    <property type="entry name" value="BTAD"/>
    <property type="match status" value="1"/>
</dbReference>
<reference evidence="9" key="1">
    <citation type="journal article" date="2019" name="Int. J. Syst. Evol. Microbiol.">
        <title>The Global Catalogue of Microorganisms (GCM) 10K type strain sequencing project: providing services to taxonomists for standard genome sequencing and annotation.</title>
        <authorList>
            <consortium name="The Broad Institute Genomics Platform"/>
            <consortium name="The Broad Institute Genome Sequencing Center for Infectious Disease"/>
            <person name="Wu L."/>
            <person name="Ma J."/>
        </authorList>
    </citation>
    <scope>NUCLEOTIDE SEQUENCE [LARGE SCALE GENOMIC DNA]</scope>
    <source>
        <strain evidence="9">JCM 30346</strain>
    </source>
</reference>
<evidence type="ECO:0000256" key="3">
    <source>
        <dbReference type="ARBA" id="ARBA00023125"/>
    </source>
</evidence>
<evidence type="ECO:0000256" key="4">
    <source>
        <dbReference type="ARBA" id="ARBA00023163"/>
    </source>
</evidence>
<dbReference type="PANTHER" id="PTHR35807">
    <property type="entry name" value="TRANSCRIPTIONAL REGULATOR REDD-RELATED"/>
    <property type="match status" value="1"/>
</dbReference>
<evidence type="ECO:0000313" key="9">
    <source>
        <dbReference type="Proteomes" id="UP001596137"/>
    </source>
</evidence>
<feature type="compositionally biased region" description="Pro residues" evidence="6">
    <location>
        <begin position="254"/>
        <end position="267"/>
    </location>
</feature>